<dbReference type="EMBL" id="BMAR01000069">
    <property type="protein sequence ID" value="GFR52690.1"/>
    <property type="molecule type" value="Genomic_DNA"/>
</dbReference>
<reference evidence="3 4" key="1">
    <citation type="journal article" date="2021" name="Sci. Rep.">
        <title>Genome sequencing of the multicellular alga Astrephomene provides insights into convergent evolution of germ-soma differentiation.</title>
        <authorList>
            <person name="Yamashita S."/>
            <person name="Yamamoto K."/>
            <person name="Matsuzaki R."/>
            <person name="Suzuki S."/>
            <person name="Yamaguchi H."/>
            <person name="Hirooka S."/>
            <person name="Minakuchi Y."/>
            <person name="Miyagishima S."/>
            <person name="Kawachi M."/>
            <person name="Toyoda A."/>
            <person name="Nozaki H."/>
        </authorList>
    </citation>
    <scope>NUCLEOTIDE SEQUENCE [LARGE SCALE GENOMIC DNA]</scope>
    <source>
        <strain evidence="3 4">NIES-4017</strain>
    </source>
</reference>
<dbReference type="PANTHER" id="PTHR42923">
    <property type="entry name" value="PROTOPORPHYRINOGEN OXIDASE"/>
    <property type="match status" value="1"/>
</dbReference>
<keyword evidence="4" id="KW-1185">Reference proteome</keyword>
<name>A0AAD3E2V3_9CHLO</name>
<dbReference type="Pfam" id="PF01593">
    <property type="entry name" value="Amino_oxidase"/>
    <property type="match status" value="1"/>
</dbReference>
<proteinExistence type="predicted"/>
<dbReference type="Gene3D" id="3.50.50.60">
    <property type="entry name" value="FAD/NAD(P)-binding domain"/>
    <property type="match status" value="1"/>
</dbReference>
<dbReference type="InterPro" id="IPR050464">
    <property type="entry name" value="Zeta_carotene_desat/Oxidored"/>
</dbReference>
<feature type="domain" description="Amine oxidase" evidence="2">
    <location>
        <begin position="110"/>
        <end position="565"/>
    </location>
</feature>
<dbReference type="PANTHER" id="PTHR42923:SF46">
    <property type="entry name" value="AMINE OXIDASE"/>
    <property type="match status" value="1"/>
</dbReference>
<dbReference type="GO" id="GO:0016491">
    <property type="term" value="F:oxidoreductase activity"/>
    <property type="evidence" value="ECO:0007669"/>
    <property type="project" value="InterPro"/>
</dbReference>
<dbReference type="SUPFAM" id="SSF51905">
    <property type="entry name" value="FAD/NAD(P)-binding domain"/>
    <property type="match status" value="1"/>
</dbReference>
<sequence>MQSTRSRLPTPPACGSLQPTGHYNHVRNPVASRFAQSRAQASSSSRSRISSIRRKPPQDARSLATPVMAAAAAESGGESLAFSSSTSSSIIGSGGGAEGRRVVIVGGGWAGFGAAKHLAEQGCDVTLLEAAAHPGGLSGGFRTTGGRAVEAGMKGFWYQYHNIFALLRELRLPAWPLTEWTPSGFWGAGGKLLTEAPVFSSRPRLPTLLGQFVHTFPLYWSLPLPDRLTLLPFLATLADYVSSEEVYEQYDKMSAYELFRRCGVSARAYDEFLRPTLLVGLFAPPEELSAAVVLDTLYFYALAHQNDFDVCWPRGSVAELVFMPLVERIRAAGGRVLGSRLVTGFSTDPESGEVRSVEAVNRDTGEVFSYPTDAVVFAVGVGAMQKLVSSSPALASQPDFCALMQLRSLDVVATRLWFDRRLPTRYPANVLSGLEPSAGATFFNLNELQDEYRDAAGTVLSADIYHAASLLPLSDEQLVQRLLAAVRACEPGFKVARLVDSVVLRYPRAVTHFSPGSHRHRPTQTTSIPNVFMAGDWVKGLPHGANGLSQERAYVTGLSASNLVIARLHGSTSSSSGWDPKLAVILDVEPDEPHVAAARAAARGFRDLASAVGLRSPLL</sequence>
<dbReference type="PRINTS" id="PR00368">
    <property type="entry name" value="FADPNR"/>
</dbReference>
<protein>
    <recommendedName>
        <fullName evidence="2">Amine oxidase domain-containing protein</fullName>
    </recommendedName>
</protein>
<organism evidence="3 4">
    <name type="scientific">Astrephomene gubernaculifera</name>
    <dbReference type="NCBI Taxonomy" id="47775"/>
    <lineage>
        <taxon>Eukaryota</taxon>
        <taxon>Viridiplantae</taxon>
        <taxon>Chlorophyta</taxon>
        <taxon>core chlorophytes</taxon>
        <taxon>Chlorophyceae</taxon>
        <taxon>CS clade</taxon>
        <taxon>Chlamydomonadales</taxon>
        <taxon>Astrephomenaceae</taxon>
        <taxon>Astrephomene</taxon>
    </lineage>
</organism>
<comment type="caution">
    <text evidence="3">The sequence shown here is derived from an EMBL/GenBank/DDBJ whole genome shotgun (WGS) entry which is preliminary data.</text>
</comment>
<dbReference type="InterPro" id="IPR036188">
    <property type="entry name" value="FAD/NAD-bd_sf"/>
</dbReference>
<feature type="compositionally biased region" description="Low complexity" evidence="1">
    <location>
        <begin position="31"/>
        <end position="50"/>
    </location>
</feature>
<dbReference type="InterPro" id="IPR002937">
    <property type="entry name" value="Amino_oxidase"/>
</dbReference>
<gene>
    <name evidence="3" type="ORF">Agub_g15316</name>
</gene>
<evidence type="ECO:0000259" key="2">
    <source>
        <dbReference type="Pfam" id="PF01593"/>
    </source>
</evidence>
<evidence type="ECO:0000256" key="1">
    <source>
        <dbReference type="SAM" id="MobiDB-lite"/>
    </source>
</evidence>
<dbReference type="Proteomes" id="UP001054857">
    <property type="component" value="Unassembled WGS sequence"/>
</dbReference>
<feature type="region of interest" description="Disordered" evidence="1">
    <location>
        <begin position="1"/>
        <end position="67"/>
    </location>
</feature>
<dbReference type="AlphaFoldDB" id="A0AAD3E2V3"/>
<evidence type="ECO:0000313" key="4">
    <source>
        <dbReference type="Proteomes" id="UP001054857"/>
    </source>
</evidence>
<evidence type="ECO:0000313" key="3">
    <source>
        <dbReference type="EMBL" id="GFR52690.1"/>
    </source>
</evidence>
<accession>A0AAD3E2V3</accession>